<dbReference type="EMBL" id="MAUE01000017">
    <property type="protein sequence ID" value="OCW27191.1"/>
    <property type="molecule type" value="Genomic_DNA"/>
</dbReference>
<keyword evidence="3" id="KW-0808">Transferase</keyword>
<dbReference type="PANTHER" id="PTHR43610:SF1">
    <property type="entry name" value="N-ACETYLTRANSFERASE DOMAIN-CONTAINING PROTEIN"/>
    <property type="match status" value="1"/>
</dbReference>
<evidence type="ECO:0000313" key="4">
    <source>
        <dbReference type="Proteomes" id="UP000095081"/>
    </source>
</evidence>
<dbReference type="Pfam" id="PF13302">
    <property type="entry name" value="Acetyltransf_3"/>
    <property type="match status" value="1"/>
</dbReference>
<comment type="caution">
    <text evidence="3">The sequence shown here is derived from an EMBL/GenBank/DDBJ whole genome shotgun (WGS) entry which is preliminary data.</text>
</comment>
<organism evidence="3 5">
    <name type="scientific">Pseudomonas aylmerensis</name>
    <dbReference type="NCBI Taxonomy" id="1869229"/>
    <lineage>
        <taxon>Bacteria</taxon>
        <taxon>Pseudomonadati</taxon>
        <taxon>Pseudomonadota</taxon>
        <taxon>Gammaproteobacteria</taxon>
        <taxon>Pseudomonadales</taxon>
        <taxon>Pseudomonadaceae</taxon>
        <taxon>Pseudomonas</taxon>
    </lineage>
</organism>
<proteinExistence type="predicted"/>
<evidence type="ECO:0000313" key="5">
    <source>
        <dbReference type="Proteomes" id="UP000240571"/>
    </source>
</evidence>
<dbReference type="Proteomes" id="UP000095081">
    <property type="component" value="Unassembled WGS sequence"/>
</dbReference>
<dbReference type="GO" id="GO:0016747">
    <property type="term" value="F:acyltransferase activity, transferring groups other than amino-acyl groups"/>
    <property type="evidence" value="ECO:0007669"/>
    <property type="project" value="InterPro"/>
</dbReference>
<evidence type="ECO:0000313" key="3">
    <source>
        <dbReference type="EMBL" id="PTC31675.1"/>
    </source>
</evidence>
<dbReference type="InterPro" id="IPR016181">
    <property type="entry name" value="Acyl_CoA_acyltransferase"/>
</dbReference>
<name>A0A2T4G7K4_9PSED</name>
<dbReference type="EMBL" id="PYWW01000011">
    <property type="protein sequence ID" value="PTC31675.1"/>
    <property type="molecule type" value="Genomic_DNA"/>
</dbReference>
<dbReference type="PANTHER" id="PTHR43610">
    <property type="entry name" value="BLL6696 PROTEIN"/>
    <property type="match status" value="1"/>
</dbReference>
<keyword evidence="4" id="KW-1185">Reference proteome</keyword>
<dbReference type="SUPFAM" id="SSF55729">
    <property type="entry name" value="Acyl-CoA N-acyltransferases (Nat)"/>
    <property type="match status" value="1"/>
</dbReference>
<gene>
    <name evidence="2" type="ORF">BBG20_14055</name>
    <name evidence="3" type="ORF">C9382_06265</name>
</gene>
<dbReference type="OrthoDB" id="9801656at2"/>
<dbReference type="AlphaFoldDB" id="A0A2T4G7K4"/>
<dbReference type="RefSeq" id="WP_065904464.1">
    <property type="nucleotide sequence ID" value="NZ_MAUE01000017.1"/>
</dbReference>
<sequence length="181" mass="19917">MSAPDFDCQPDLCGSTLRLRPLAGSDFEGMFQAAADPDIWGGHPARDRYKREVFEAYFASLLATKKALAVIDIASGDIVGTSSYYTPPDLPNSIAIGFTFLVRAKWGGNSNRELKQLMLEHAFMAYDIVYFHIATTNIRSQTATMKLGAVHLYDAELKISAAPALAKCYGLTRAQWRTSRG</sequence>
<feature type="domain" description="N-acetyltransferase" evidence="1">
    <location>
        <begin position="17"/>
        <end position="149"/>
    </location>
</feature>
<reference evidence="2 4" key="1">
    <citation type="submission" date="2016-06" db="EMBL/GenBank/DDBJ databases">
        <title>Draft genome sequence of Pseudomonas sp. S1E40, a novel strain antagonistic activity to fungal plant pathogen.</title>
        <authorList>
            <person name="Tambong J.T."/>
            <person name="Tchagang C."/>
            <person name="Xu R."/>
        </authorList>
    </citation>
    <scope>NUCLEOTIDE SEQUENCE [LARGE SCALE GENOMIC DNA]</scope>
    <source>
        <strain evidence="2 4">S1E40</strain>
    </source>
</reference>
<accession>A0A2T4G7K4</accession>
<evidence type="ECO:0000259" key="1">
    <source>
        <dbReference type="Pfam" id="PF13302"/>
    </source>
</evidence>
<evidence type="ECO:0000313" key="2">
    <source>
        <dbReference type="EMBL" id="OCW27191.1"/>
    </source>
</evidence>
<reference evidence="3 5" key="2">
    <citation type="submission" date="2018-03" db="EMBL/GenBank/DDBJ databases">
        <title>Diversity of bacteria associated with corn roots inoculated with woodland soils in Canada, and Description of Pseudomonas aylmerense sp. nov.</title>
        <authorList>
            <person name="Tambong J.T."/>
            <person name="Xu R."/>
            <person name="Tchagang C."/>
        </authorList>
    </citation>
    <scope>NUCLEOTIDE SEQUENCE [LARGE SCALE GENOMIC DNA]</scope>
    <source>
        <strain evidence="3 5">S1E44</strain>
    </source>
</reference>
<dbReference type="InterPro" id="IPR000182">
    <property type="entry name" value="GNAT_dom"/>
</dbReference>
<dbReference type="Gene3D" id="3.40.630.30">
    <property type="match status" value="1"/>
</dbReference>
<protein>
    <submittedName>
        <fullName evidence="2 3">Acetyltransferase</fullName>
    </submittedName>
</protein>
<dbReference type="Proteomes" id="UP000240571">
    <property type="component" value="Unassembled WGS sequence"/>
</dbReference>